<organism evidence="3 4">
    <name type="scientific">Craterilacuibacter sinensis</name>
    <dbReference type="NCBI Taxonomy" id="2686017"/>
    <lineage>
        <taxon>Bacteria</taxon>
        <taxon>Pseudomonadati</taxon>
        <taxon>Pseudomonadota</taxon>
        <taxon>Betaproteobacteria</taxon>
        <taxon>Neisseriales</taxon>
        <taxon>Neisseriaceae</taxon>
        <taxon>Craterilacuibacter</taxon>
    </lineage>
</organism>
<keyword evidence="4" id="KW-1185">Reference proteome</keyword>
<reference evidence="3 4" key="1">
    <citation type="submission" date="2019-12" db="EMBL/GenBank/DDBJ databases">
        <title>Neisseriaceae gen. nov. sp. Genome sequencing and assembly.</title>
        <authorList>
            <person name="Liu Z."/>
            <person name="Li A."/>
        </authorList>
    </citation>
    <scope>NUCLEOTIDE SEQUENCE [LARGE SCALE GENOMIC DNA]</scope>
    <source>
        <strain evidence="3 4">B2N2-7</strain>
    </source>
</reference>
<evidence type="ECO:0000313" key="4">
    <source>
        <dbReference type="Proteomes" id="UP000467214"/>
    </source>
</evidence>
<evidence type="ECO:0000256" key="2">
    <source>
        <dbReference type="SAM" id="Phobius"/>
    </source>
</evidence>
<dbReference type="EMBL" id="WSSB01000005">
    <property type="protein sequence ID" value="MXR36725.1"/>
    <property type="molecule type" value="Genomic_DNA"/>
</dbReference>
<dbReference type="RefSeq" id="WP_160795909.1">
    <property type="nucleotide sequence ID" value="NZ_WSSB01000005.1"/>
</dbReference>
<protein>
    <submittedName>
        <fullName evidence="3">Uncharacterized protein</fullName>
    </submittedName>
</protein>
<evidence type="ECO:0000256" key="1">
    <source>
        <dbReference type="SAM" id="MobiDB-lite"/>
    </source>
</evidence>
<accession>A0A845BK77</accession>
<keyword evidence="2" id="KW-0472">Membrane</keyword>
<proteinExistence type="predicted"/>
<comment type="caution">
    <text evidence="3">The sequence shown here is derived from an EMBL/GenBank/DDBJ whole genome shotgun (WGS) entry which is preliminary data.</text>
</comment>
<gene>
    <name evidence="3" type="ORF">GQF02_07055</name>
</gene>
<dbReference type="AlphaFoldDB" id="A0A845BK77"/>
<evidence type="ECO:0000313" key="3">
    <source>
        <dbReference type="EMBL" id="MXR36725.1"/>
    </source>
</evidence>
<keyword evidence="2" id="KW-0812">Transmembrane</keyword>
<name>A0A845BK77_9NEIS</name>
<keyword evidence="2" id="KW-1133">Transmembrane helix</keyword>
<feature type="region of interest" description="Disordered" evidence="1">
    <location>
        <begin position="139"/>
        <end position="158"/>
    </location>
</feature>
<sequence length="200" mass="21197">MLNPTRLMLANALKIGRWIIPLAFTAYFGFEAGVLVSDRAHQAQILALTQTHDKALLAAQTDRSAELATAVAEQQRLNDAAHQVGWALIQTRARLAHTQQQLQTRIDDATKSDGAAFTGIGPDGLRLYRAALGYPENDPALPTPGAGAAGQAASAADAGAGLPPEDLIAHAADYGRWCRELDSLVDQYRTLTMGGPDGSL</sequence>
<dbReference type="Proteomes" id="UP000467214">
    <property type="component" value="Unassembled WGS sequence"/>
</dbReference>
<feature type="transmembrane region" description="Helical" evidence="2">
    <location>
        <begin position="15"/>
        <end position="36"/>
    </location>
</feature>